<evidence type="ECO:0000256" key="1">
    <source>
        <dbReference type="SAM" id="MobiDB-lite"/>
    </source>
</evidence>
<evidence type="ECO:0008006" key="4">
    <source>
        <dbReference type="Google" id="ProtNLM"/>
    </source>
</evidence>
<gene>
    <name evidence="2" type="ORF">Triagg1_5541</name>
</gene>
<dbReference type="AlphaFoldDB" id="A0AAE1ICG8"/>
<dbReference type="EMBL" id="JAWRVG010000019">
    <property type="protein sequence ID" value="KAK4073261.1"/>
    <property type="molecule type" value="Genomic_DNA"/>
</dbReference>
<dbReference type="Gene3D" id="3.30.710.10">
    <property type="entry name" value="Potassium Channel Kv1.1, Chain A"/>
    <property type="match status" value="1"/>
</dbReference>
<dbReference type="Proteomes" id="UP001273209">
    <property type="component" value="Unassembled WGS sequence"/>
</dbReference>
<name>A0AAE1ICG8_9HYPO</name>
<feature type="compositionally biased region" description="Acidic residues" evidence="1">
    <location>
        <begin position="115"/>
        <end position="134"/>
    </location>
</feature>
<keyword evidence="3" id="KW-1185">Reference proteome</keyword>
<dbReference type="RefSeq" id="XP_062755662.1">
    <property type="nucleotide sequence ID" value="XM_062900067.1"/>
</dbReference>
<evidence type="ECO:0000313" key="3">
    <source>
        <dbReference type="Proteomes" id="UP001273209"/>
    </source>
</evidence>
<dbReference type="PANTHER" id="PTHR47843:SF5">
    <property type="entry name" value="BTB_POZ DOMAIN PROTEIN"/>
    <property type="match status" value="1"/>
</dbReference>
<accession>A0AAE1ICG8</accession>
<dbReference type="GeneID" id="87919972"/>
<dbReference type="CDD" id="cd18186">
    <property type="entry name" value="BTB_POZ_ZBTB_KLHL-like"/>
    <property type="match status" value="1"/>
</dbReference>
<proteinExistence type="predicted"/>
<sequence length="234" mass="26211">MVSSSLSTNNESKESLAGVIELPEDDPDILIRFLQFLYTGNYEDGEYPTQDMPATEAIMDADEIRRELQYAPGVLTGGLSGESQDSSLRSQIQSIANDIDEKSDGDYEISSPSTEPDEEYLSGLEDEEADEEDNSEGHEYVESRPVNLFIALRVYVMADKFGVPSLKLLARRRFYNTARKVFHTYSEFPAVVDELYETTAPTDYTIREIPCRLIAASYASNASNTIDFEALMCD</sequence>
<dbReference type="PANTHER" id="PTHR47843">
    <property type="entry name" value="BTB DOMAIN-CONTAINING PROTEIN-RELATED"/>
    <property type="match status" value="1"/>
</dbReference>
<organism evidence="2 3">
    <name type="scientific">Trichoderma aggressivum f. europaeum</name>
    <dbReference type="NCBI Taxonomy" id="173218"/>
    <lineage>
        <taxon>Eukaryota</taxon>
        <taxon>Fungi</taxon>
        <taxon>Dikarya</taxon>
        <taxon>Ascomycota</taxon>
        <taxon>Pezizomycotina</taxon>
        <taxon>Sordariomycetes</taxon>
        <taxon>Hypocreomycetidae</taxon>
        <taxon>Hypocreales</taxon>
        <taxon>Hypocreaceae</taxon>
        <taxon>Trichoderma</taxon>
    </lineage>
</organism>
<comment type="caution">
    <text evidence="2">The sequence shown here is derived from an EMBL/GenBank/DDBJ whole genome shotgun (WGS) entry which is preliminary data.</text>
</comment>
<evidence type="ECO:0000313" key="2">
    <source>
        <dbReference type="EMBL" id="KAK4073261.1"/>
    </source>
</evidence>
<protein>
    <recommendedName>
        <fullName evidence="4">BTB domain-containing protein</fullName>
    </recommendedName>
</protein>
<reference evidence="2" key="1">
    <citation type="submission" date="2023-11" db="EMBL/GenBank/DDBJ databases">
        <title>The genome sequences of three competitors of mushroom-forming fungi.</title>
        <authorList>
            <person name="Beijen E."/>
            <person name="Ohm R.A."/>
        </authorList>
    </citation>
    <scope>NUCLEOTIDE SEQUENCE</scope>
    <source>
        <strain evidence="2">CBS 100526</strain>
    </source>
</reference>
<dbReference type="InterPro" id="IPR011333">
    <property type="entry name" value="SKP1/BTB/POZ_sf"/>
</dbReference>
<feature type="region of interest" description="Disordered" evidence="1">
    <location>
        <begin position="96"/>
        <end position="139"/>
    </location>
</feature>